<accession>A0A642V4L5</accession>
<name>A0A642V4L5_9ASCO</name>
<sequence>MVQVEIDIPKTQKAIVAENVIRLTSSGVCHSDLSILMDHWGVRDQVTMKIPGHEGSGYVVRHGAKVDTSKYPIGTRVGVALVSNPCRDCDICRIDDGEVKCLNAPFHGTGIDGTWCQYMNISSRYVIPVPDGPEEHLVGPILCGGLTVYKGLKQAQIRAGEWVVITGAGGGLGTLAVQYANAMGYRVVAIDTGAEKHELVSRLGAEEFVDFKKDEVVAKINQITKIGAHAAIMIAPSASVYNQAPFYLRFKGSMVCIALPPSGADFSVPPGLIVHKSLRIVGSFVGTRTDALESLDFLARNKVAPPVKLHPMEDIPSILNDMNNGTLSGRAVIDLH</sequence>
<evidence type="ECO:0000256" key="6">
    <source>
        <dbReference type="ARBA" id="ARBA00023027"/>
    </source>
</evidence>
<protein>
    <recommendedName>
        <fullName evidence="8">Enoyl reductase (ER) domain-containing protein</fullName>
    </recommendedName>
</protein>
<dbReference type="VEuPathDB" id="FungiDB:TRICI_003178"/>
<organism evidence="9 10">
    <name type="scientific">Trichomonascus ciferrii</name>
    <dbReference type="NCBI Taxonomy" id="44093"/>
    <lineage>
        <taxon>Eukaryota</taxon>
        <taxon>Fungi</taxon>
        <taxon>Dikarya</taxon>
        <taxon>Ascomycota</taxon>
        <taxon>Saccharomycotina</taxon>
        <taxon>Dipodascomycetes</taxon>
        <taxon>Dipodascales</taxon>
        <taxon>Trichomonascaceae</taxon>
        <taxon>Trichomonascus</taxon>
        <taxon>Trichomonascus ciferrii complex</taxon>
    </lineage>
</organism>
<dbReference type="GO" id="GO:0005737">
    <property type="term" value="C:cytoplasm"/>
    <property type="evidence" value="ECO:0007669"/>
    <property type="project" value="TreeGrafter"/>
</dbReference>
<evidence type="ECO:0000313" key="10">
    <source>
        <dbReference type="Proteomes" id="UP000761534"/>
    </source>
</evidence>
<proteinExistence type="inferred from homology"/>
<dbReference type="GO" id="GO:0004022">
    <property type="term" value="F:alcohol dehydrogenase (NAD+) activity"/>
    <property type="evidence" value="ECO:0007669"/>
    <property type="project" value="TreeGrafter"/>
</dbReference>
<dbReference type="Gene3D" id="3.90.180.10">
    <property type="entry name" value="Medium-chain alcohol dehydrogenases, catalytic domain"/>
    <property type="match status" value="1"/>
</dbReference>
<dbReference type="InterPro" id="IPR013149">
    <property type="entry name" value="ADH-like_C"/>
</dbReference>
<evidence type="ECO:0000313" key="9">
    <source>
        <dbReference type="EMBL" id="KAA8913574.1"/>
    </source>
</evidence>
<dbReference type="PANTHER" id="PTHR42940:SF1">
    <property type="entry name" value="ENOYL REDUCTASE (ER) DOMAIN-CONTAINING PROTEIN"/>
    <property type="match status" value="1"/>
</dbReference>
<reference evidence="9" key="1">
    <citation type="journal article" date="2019" name="G3 (Bethesda)">
        <title>Genome Assemblies of Two Rare Opportunistic Yeast Pathogens: Diutina rugosa (syn. Candida rugosa) and Trichomonascus ciferrii (syn. Candida ciferrii).</title>
        <authorList>
            <person name="Mixao V."/>
            <person name="Saus E."/>
            <person name="Hansen A.P."/>
            <person name="Lass-Florl C."/>
            <person name="Gabaldon T."/>
        </authorList>
    </citation>
    <scope>NUCLEOTIDE SEQUENCE</scope>
    <source>
        <strain evidence="9">CBS 4856</strain>
    </source>
</reference>
<dbReference type="EMBL" id="SWFS01000223">
    <property type="protein sequence ID" value="KAA8913574.1"/>
    <property type="molecule type" value="Genomic_DNA"/>
</dbReference>
<evidence type="ECO:0000256" key="1">
    <source>
        <dbReference type="ARBA" id="ARBA00001947"/>
    </source>
</evidence>
<keyword evidence="10" id="KW-1185">Reference proteome</keyword>
<dbReference type="Pfam" id="PF00107">
    <property type="entry name" value="ADH_zinc_N"/>
    <property type="match status" value="1"/>
</dbReference>
<dbReference type="GO" id="GO:0008270">
    <property type="term" value="F:zinc ion binding"/>
    <property type="evidence" value="ECO:0007669"/>
    <property type="project" value="InterPro"/>
</dbReference>
<evidence type="ECO:0000256" key="3">
    <source>
        <dbReference type="ARBA" id="ARBA00022723"/>
    </source>
</evidence>
<keyword evidence="5" id="KW-0560">Oxidoreductase</keyword>
<dbReference type="OrthoDB" id="1879366at2759"/>
<keyword evidence="6" id="KW-0520">NAD</keyword>
<keyword evidence="4 7" id="KW-0862">Zinc</keyword>
<evidence type="ECO:0000256" key="2">
    <source>
        <dbReference type="ARBA" id="ARBA00008072"/>
    </source>
</evidence>
<comment type="cofactor">
    <cofactor evidence="1 7">
        <name>Zn(2+)</name>
        <dbReference type="ChEBI" id="CHEBI:29105"/>
    </cofactor>
</comment>
<evidence type="ECO:0000256" key="4">
    <source>
        <dbReference type="ARBA" id="ARBA00022833"/>
    </source>
</evidence>
<dbReference type="SUPFAM" id="SSF51735">
    <property type="entry name" value="NAD(P)-binding Rossmann-fold domains"/>
    <property type="match status" value="1"/>
</dbReference>
<dbReference type="SUPFAM" id="SSF50129">
    <property type="entry name" value="GroES-like"/>
    <property type="match status" value="1"/>
</dbReference>
<dbReference type="InterPro" id="IPR036291">
    <property type="entry name" value="NAD(P)-bd_dom_sf"/>
</dbReference>
<dbReference type="SMART" id="SM00829">
    <property type="entry name" value="PKS_ER"/>
    <property type="match status" value="1"/>
</dbReference>
<keyword evidence="3 7" id="KW-0479">Metal-binding</keyword>
<dbReference type="Gene3D" id="3.40.50.720">
    <property type="entry name" value="NAD(P)-binding Rossmann-like Domain"/>
    <property type="match status" value="1"/>
</dbReference>
<dbReference type="CDD" id="cd08297">
    <property type="entry name" value="CAD3"/>
    <property type="match status" value="1"/>
</dbReference>
<dbReference type="Pfam" id="PF08240">
    <property type="entry name" value="ADH_N"/>
    <property type="match status" value="1"/>
</dbReference>
<feature type="domain" description="Enoyl reductase (ER)" evidence="8">
    <location>
        <begin position="3"/>
        <end position="333"/>
    </location>
</feature>
<dbReference type="InterPro" id="IPR002328">
    <property type="entry name" value="ADH_Zn_CS"/>
</dbReference>
<evidence type="ECO:0000256" key="7">
    <source>
        <dbReference type="RuleBase" id="RU361277"/>
    </source>
</evidence>
<gene>
    <name evidence="9" type="ORF">TRICI_003178</name>
</gene>
<comment type="caution">
    <text evidence="9">The sequence shown here is derived from an EMBL/GenBank/DDBJ whole genome shotgun (WGS) entry which is preliminary data.</text>
</comment>
<dbReference type="PROSITE" id="PS00059">
    <property type="entry name" value="ADH_ZINC"/>
    <property type="match status" value="1"/>
</dbReference>
<evidence type="ECO:0000259" key="8">
    <source>
        <dbReference type="SMART" id="SM00829"/>
    </source>
</evidence>
<evidence type="ECO:0000256" key="5">
    <source>
        <dbReference type="ARBA" id="ARBA00023002"/>
    </source>
</evidence>
<dbReference type="InterPro" id="IPR011032">
    <property type="entry name" value="GroES-like_sf"/>
</dbReference>
<comment type="similarity">
    <text evidence="2 7">Belongs to the zinc-containing alcohol dehydrogenase family.</text>
</comment>
<dbReference type="Proteomes" id="UP000761534">
    <property type="component" value="Unassembled WGS sequence"/>
</dbReference>
<dbReference type="FunFam" id="3.40.50.720:FF:000039">
    <property type="entry name" value="Alcohol dehydrogenase AdhP"/>
    <property type="match status" value="1"/>
</dbReference>
<dbReference type="AlphaFoldDB" id="A0A642V4L5"/>
<dbReference type="InterPro" id="IPR013154">
    <property type="entry name" value="ADH-like_N"/>
</dbReference>
<dbReference type="InterPro" id="IPR020843">
    <property type="entry name" value="ER"/>
</dbReference>
<dbReference type="PANTHER" id="PTHR42940">
    <property type="entry name" value="ALCOHOL DEHYDROGENASE 1-RELATED"/>
    <property type="match status" value="1"/>
</dbReference>